<accession>A0AAW1XRQ6</accession>
<sequence length="87" mass="9937">MKPKKGQTCSSFALHRSVQEKRNTLLGFWICGSDGLMFSDMRIKIVRFRYRNKSEVPVLSKAMIMERQRNLGDLVDVADNGDGIRTS</sequence>
<comment type="caution">
    <text evidence="1">The sequence shown here is derived from an EMBL/GenBank/DDBJ whole genome shotgun (WGS) entry which is preliminary data.</text>
</comment>
<name>A0AAW1XRQ6_RUBAR</name>
<dbReference type="EMBL" id="JBEDUW010000003">
    <property type="protein sequence ID" value="KAK9939249.1"/>
    <property type="molecule type" value="Genomic_DNA"/>
</dbReference>
<dbReference type="Proteomes" id="UP001457282">
    <property type="component" value="Unassembled WGS sequence"/>
</dbReference>
<dbReference type="AlphaFoldDB" id="A0AAW1XRQ6"/>
<keyword evidence="2" id="KW-1185">Reference proteome</keyword>
<evidence type="ECO:0000313" key="2">
    <source>
        <dbReference type="Proteomes" id="UP001457282"/>
    </source>
</evidence>
<organism evidence="1 2">
    <name type="scientific">Rubus argutus</name>
    <name type="common">Southern blackberry</name>
    <dbReference type="NCBI Taxonomy" id="59490"/>
    <lineage>
        <taxon>Eukaryota</taxon>
        <taxon>Viridiplantae</taxon>
        <taxon>Streptophyta</taxon>
        <taxon>Embryophyta</taxon>
        <taxon>Tracheophyta</taxon>
        <taxon>Spermatophyta</taxon>
        <taxon>Magnoliopsida</taxon>
        <taxon>eudicotyledons</taxon>
        <taxon>Gunneridae</taxon>
        <taxon>Pentapetalae</taxon>
        <taxon>rosids</taxon>
        <taxon>fabids</taxon>
        <taxon>Rosales</taxon>
        <taxon>Rosaceae</taxon>
        <taxon>Rosoideae</taxon>
        <taxon>Rosoideae incertae sedis</taxon>
        <taxon>Rubus</taxon>
    </lineage>
</organism>
<protein>
    <submittedName>
        <fullName evidence="1">Uncharacterized protein</fullName>
    </submittedName>
</protein>
<evidence type="ECO:0000313" key="1">
    <source>
        <dbReference type="EMBL" id="KAK9939249.1"/>
    </source>
</evidence>
<proteinExistence type="predicted"/>
<gene>
    <name evidence="1" type="ORF">M0R45_015952</name>
</gene>
<reference evidence="1 2" key="1">
    <citation type="journal article" date="2023" name="G3 (Bethesda)">
        <title>A chromosome-length genome assembly and annotation of blackberry (Rubus argutus, cv. 'Hillquist').</title>
        <authorList>
            <person name="Bruna T."/>
            <person name="Aryal R."/>
            <person name="Dudchenko O."/>
            <person name="Sargent D.J."/>
            <person name="Mead D."/>
            <person name="Buti M."/>
            <person name="Cavallini A."/>
            <person name="Hytonen T."/>
            <person name="Andres J."/>
            <person name="Pham M."/>
            <person name="Weisz D."/>
            <person name="Mascagni F."/>
            <person name="Usai G."/>
            <person name="Natali L."/>
            <person name="Bassil N."/>
            <person name="Fernandez G.E."/>
            <person name="Lomsadze A."/>
            <person name="Armour M."/>
            <person name="Olukolu B."/>
            <person name="Poorten T."/>
            <person name="Britton C."/>
            <person name="Davik J."/>
            <person name="Ashrafi H."/>
            <person name="Aiden E.L."/>
            <person name="Borodovsky M."/>
            <person name="Worthington M."/>
        </authorList>
    </citation>
    <scope>NUCLEOTIDE SEQUENCE [LARGE SCALE GENOMIC DNA]</scope>
    <source>
        <strain evidence="1">PI 553951</strain>
    </source>
</reference>